<keyword evidence="9" id="KW-1185">Reference proteome</keyword>
<protein>
    <recommendedName>
        <fullName evidence="10">Beta-fructofuranosidase</fullName>
    </recommendedName>
</protein>
<dbReference type="SMART" id="SM00640">
    <property type="entry name" value="Glyco_32"/>
    <property type="match status" value="1"/>
</dbReference>
<name>A0A176VH93_MARPO</name>
<dbReference type="SUPFAM" id="SSF49899">
    <property type="entry name" value="Concanavalin A-like lectins/glucanases"/>
    <property type="match status" value="1"/>
</dbReference>
<dbReference type="InterPro" id="IPR013189">
    <property type="entry name" value="Glyco_hydro_32_C"/>
</dbReference>
<dbReference type="PANTHER" id="PTHR31953">
    <property type="entry name" value="BETA-FRUCTOFURANOSIDASE, INSOLUBLE ISOENZYME CWINV1-RELATED"/>
    <property type="match status" value="1"/>
</dbReference>
<dbReference type="Pfam" id="PF08244">
    <property type="entry name" value="Glyco_hydro_32C"/>
    <property type="match status" value="1"/>
</dbReference>
<dbReference type="AlphaFoldDB" id="A0A176VH93"/>
<feature type="transmembrane region" description="Helical" evidence="5">
    <location>
        <begin position="78"/>
        <end position="97"/>
    </location>
</feature>
<evidence type="ECO:0008006" key="10">
    <source>
        <dbReference type="Google" id="ProtNLM"/>
    </source>
</evidence>
<dbReference type="Proteomes" id="UP000077202">
    <property type="component" value="Unassembled WGS sequence"/>
</dbReference>
<evidence type="ECO:0000256" key="5">
    <source>
        <dbReference type="SAM" id="Phobius"/>
    </source>
</evidence>
<evidence type="ECO:0000256" key="1">
    <source>
        <dbReference type="ARBA" id="ARBA00009902"/>
    </source>
</evidence>
<keyword evidence="5" id="KW-1133">Transmembrane helix</keyword>
<evidence type="ECO:0000313" key="9">
    <source>
        <dbReference type="Proteomes" id="UP000077202"/>
    </source>
</evidence>
<evidence type="ECO:0000256" key="3">
    <source>
        <dbReference type="ARBA" id="ARBA00023295"/>
    </source>
</evidence>
<evidence type="ECO:0000259" key="6">
    <source>
        <dbReference type="Pfam" id="PF00251"/>
    </source>
</evidence>
<feature type="domain" description="Glycosyl hydrolase family 32 C-terminal" evidence="7">
    <location>
        <begin position="540"/>
        <end position="692"/>
    </location>
</feature>
<evidence type="ECO:0000256" key="4">
    <source>
        <dbReference type="RuleBase" id="RU362110"/>
    </source>
</evidence>
<dbReference type="InterPro" id="IPR001362">
    <property type="entry name" value="Glyco_hydro_32"/>
</dbReference>
<accession>A0A176VH93</accession>
<comment type="similarity">
    <text evidence="1 4">Belongs to the glycosyl hydrolase 32 family.</text>
</comment>
<evidence type="ECO:0000256" key="2">
    <source>
        <dbReference type="ARBA" id="ARBA00022801"/>
    </source>
</evidence>
<keyword evidence="5" id="KW-0472">Membrane</keyword>
<sequence>MDLPVRRRKRLERWHVLPILSMIREDSSAMHSTKEGTSGSRGGLMEMVSLTVPQSSSSNSARMAGQISQRARRRSGTVALVFSCCVVAVVLCMVFLVSPQSATGTQDSSEASEAVVHNHHHHHGVSFQEVKHRPSGVHADDQQWGESKATYQATMNQSLPYRTAFHFQPTKNWMNDPNGMMYYKGWYHLFYQYNPYGALWGNIVWGHAVSKDLVHWKYVDDDAIVGGPKWYDLLGAWSGSTTFLEDGTPALLYTGWSNVSSVVQIQTQNLALPVDKEDPLLRKWYKSEANPVMVAEPWMDATKYRDPTEAWKGKDGLWRTLIGARLTDNVTGTSHLYKSKDFVNWTYSHDIHMINGTGMWECPDFFPVALKGKSGLDVSVSNGMVKHVMKVSLDNNKHDYYSVGTYNEQTDEFKGDSPSIEVGIGLRYDYGKFYASKTFFDKKTNRRILWGWCNESDSDNDALTSKGWSGIQALPRQIWLDPATQVDLIQVPVEEVDGLHRDKVSRNGFTLTAGAVMPMPGVHGPQLDIQIKFLKPKLEQSNALFEGSDVAALEAQLTCSRTGAAHRGYLGPFGVLVLADEQLQEQTAVFFYLQVLKDGTWKGLICSDQSRSSMQDDVDKTVYGTYVRVLESEKYLSMRTIVDHSVVETFAQGGRTVVTSRVYPTVAVDQAAHFFLFNNGSQDVQVHSFNAWRMESVHMEQLQF</sequence>
<dbReference type="EMBL" id="LVLJ01003789">
    <property type="protein sequence ID" value="OAE19701.1"/>
    <property type="molecule type" value="Genomic_DNA"/>
</dbReference>
<gene>
    <name evidence="8" type="ORF">AXG93_411s1070</name>
</gene>
<dbReference type="Gene3D" id="2.115.10.20">
    <property type="entry name" value="Glycosyl hydrolase domain, family 43"/>
    <property type="match status" value="1"/>
</dbReference>
<comment type="caution">
    <text evidence="8">The sequence shown here is derived from an EMBL/GenBank/DDBJ whole genome shotgun (WGS) entry which is preliminary data.</text>
</comment>
<dbReference type="InterPro" id="IPR023296">
    <property type="entry name" value="Glyco_hydro_beta-prop_sf"/>
</dbReference>
<evidence type="ECO:0000259" key="7">
    <source>
        <dbReference type="Pfam" id="PF08244"/>
    </source>
</evidence>
<feature type="domain" description="Glycosyl hydrolase family 32 N-terminal" evidence="6">
    <location>
        <begin position="166"/>
        <end position="492"/>
    </location>
</feature>
<evidence type="ECO:0000313" key="8">
    <source>
        <dbReference type="EMBL" id="OAE19701.1"/>
    </source>
</evidence>
<dbReference type="GO" id="GO:0005975">
    <property type="term" value="P:carbohydrate metabolic process"/>
    <property type="evidence" value="ECO:0007669"/>
    <property type="project" value="InterPro"/>
</dbReference>
<keyword evidence="5" id="KW-0812">Transmembrane</keyword>
<organism evidence="8 9">
    <name type="scientific">Marchantia polymorpha subsp. ruderalis</name>
    <dbReference type="NCBI Taxonomy" id="1480154"/>
    <lineage>
        <taxon>Eukaryota</taxon>
        <taxon>Viridiplantae</taxon>
        <taxon>Streptophyta</taxon>
        <taxon>Embryophyta</taxon>
        <taxon>Marchantiophyta</taxon>
        <taxon>Marchantiopsida</taxon>
        <taxon>Marchantiidae</taxon>
        <taxon>Marchantiales</taxon>
        <taxon>Marchantiaceae</taxon>
        <taxon>Marchantia</taxon>
    </lineage>
</organism>
<dbReference type="SUPFAM" id="SSF75005">
    <property type="entry name" value="Arabinanase/levansucrase/invertase"/>
    <property type="match status" value="1"/>
</dbReference>
<dbReference type="InterPro" id="IPR013148">
    <property type="entry name" value="Glyco_hydro_32_N"/>
</dbReference>
<dbReference type="Gene3D" id="2.60.120.560">
    <property type="entry name" value="Exo-inulinase, domain 1"/>
    <property type="match status" value="1"/>
</dbReference>
<proteinExistence type="inferred from homology"/>
<dbReference type="InterPro" id="IPR018053">
    <property type="entry name" value="Glyco_hydro_32_AS"/>
</dbReference>
<dbReference type="CDD" id="cd18624">
    <property type="entry name" value="GH32_Fruct1-like"/>
    <property type="match status" value="1"/>
</dbReference>
<dbReference type="InterPro" id="IPR050551">
    <property type="entry name" value="Fructan_Metab_Enzymes"/>
</dbReference>
<keyword evidence="3 4" id="KW-0326">Glycosidase</keyword>
<dbReference type="PROSITE" id="PS00609">
    <property type="entry name" value="GLYCOSYL_HYDROL_F32"/>
    <property type="match status" value="1"/>
</dbReference>
<dbReference type="GO" id="GO:0004553">
    <property type="term" value="F:hydrolase activity, hydrolyzing O-glycosyl compounds"/>
    <property type="evidence" value="ECO:0007669"/>
    <property type="project" value="InterPro"/>
</dbReference>
<dbReference type="InterPro" id="IPR013320">
    <property type="entry name" value="ConA-like_dom_sf"/>
</dbReference>
<reference evidence="8" key="1">
    <citation type="submission" date="2016-03" db="EMBL/GenBank/DDBJ databases">
        <title>Mechanisms controlling the formation of the plant cell surface in tip-growing cells are functionally conserved among land plants.</title>
        <authorList>
            <person name="Honkanen S."/>
            <person name="Jones V.A."/>
            <person name="Morieri G."/>
            <person name="Champion C."/>
            <person name="Hetherington A.J."/>
            <person name="Kelly S."/>
            <person name="Saint-Marcoux D."/>
            <person name="Proust H."/>
            <person name="Prescott H."/>
            <person name="Dolan L."/>
        </authorList>
    </citation>
    <scope>NUCLEOTIDE SEQUENCE [LARGE SCALE GENOMIC DNA]</scope>
    <source>
        <tissue evidence="8">Whole gametophyte</tissue>
    </source>
</reference>
<dbReference type="Pfam" id="PF00251">
    <property type="entry name" value="Glyco_hydro_32N"/>
    <property type="match status" value="1"/>
</dbReference>
<keyword evidence="2 4" id="KW-0378">Hydrolase</keyword>